<evidence type="ECO:0000313" key="2">
    <source>
        <dbReference type="EMBL" id="GJJ15283.1"/>
    </source>
</evidence>
<gene>
    <name evidence="2" type="ORF">Clacol_009559</name>
</gene>
<reference evidence="2" key="1">
    <citation type="submission" date="2021-10" db="EMBL/GenBank/DDBJ databases">
        <title>De novo Genome Assembly of Clathrus columnatus (Basidiomycota, Fungi) Using Illumina and Nanopore Sequence Data.</title>
        <authorList>
            <person name="Ogiso-Tanaka E."/>
            <person name="Itagaki H."/>
            <person name="Hosoya T."/>
            <person name="Hosaka K."/>
        </authorList>
    </citation>
    <scope>NUCLEOTIDE SEQUENCE</scope>
    <source>
        <strain evidence="2">MO-923</strain>
    </source>
</reference>
<evidence type="ECO:0000313" key="3">
    <source>
        <dbReference type="Proteomes" id="UP001050691"/>
    </source>
</evidence>
<feature type="region of interest" description="Disordered" evidence="1">
    <location>
        <begin position="129"/>
        <end position="152"/>
    </location>
</feature>
<sequence>MLIDFNIAKPPSADPPTTYDPTKEKRHVMGTTGWASLNFHSGTDLGPGDNLESLAYTSTRKYSAEYTFRGWIIVYKAKAAVSGSQLPWTRLPPNHQIPNYDALGGRVFRFGESLGGYLKDDPLDWAPVPPVKAEQSSFDGEHDSIDYNESIGDNDSKAHKQLSCW</sequence>
<comment type="caution">
    <text evidence="2">The sequence shown here is derived from an EMBL/GenBank/DDBJ whole genome shotgun (WGS) entry which is preliminary data.</text>
</comment>
<dbReference type="AlphaFoldDB" id="A0AAV5ARG8"/>
<evidence type="ECO:0000256" key="1">
    <source>
        <dbReference type="SAM" id="MobiDB-lite"/>
    </source>
</evidence>
<dbReference type="Gene3D" id="1.10.510.10">
    <property type="entry name" value="Transferase(Phosphotransferase) domain 1"/>
    <property type="match status" value="1"/>
</dbReference>
<organism evidence="2 3">
    <name type="scientific">Clathrus columnatus</name>
    <dbReference type="NCBI Taxonomy" id="1419009"/>
    <lineage>
        <taxon>Eukaryota</taxon>
        <taxon>Fungi</taxon>
        <taxon>Dikarya</taxon>
        <taxon>Basidiomycota</taxon>
        <taxon>Agaricomycotina</taxon>
        <taxon>Agaricomycetes</taxon>
        <taxon>Phallomycetidae</taxon>
        <taxon>Phallales</taxon>
        <taxon>Clathraceae</taxon>
        <taxon>Clathrus</taxon>
    </lineage>
</organism>
<name>A0AAV5ARG8_9AGAM</name>
<proteinExistence type="predicted"/>
<dbReference type="SUPFAM" id="SSF56112">
    <property type="entry name" value="Protein kinase-like (PK-like)"/>
    <property type="match status" value="1"/>
</dbReference>
<protein>
    <submittedName>
        <fullName evidence="2">Uncharacterized protein</fullName>
    </submittedName>
</protein>
<dbReference type="InterPro" id="IPR011009">
    <property type="entry name" value="Kinase-like_dom_sf"/>
</dbReference>
<dbReference type="Proteomes" id="UP001050691">
    <property type="component" value="Unassembled WGS sequence"/>
</dbReference>
<keyword evidence="3" id="KW-1185">Reference proteome</keyword>
<dbReference type="EMBL" id="BPWL01000011">
    <property type="protein sequence ID" value="GJJ15283.1"/>
    <property type="molecule type" value="Genomic_DNA"/>
</dbReference>
<accession>A0AAV5ARG8</accession>